<comment type="subcellular location">
    <subcellularLocation>
        <location evidence="1">Mitochondrion inner membrane</location>
    </subcellularLocation>
</comment>
<accession>A0AAD7TEK9</accession>
<protein>
    <recommendedName>
        <fullName evidence="3">Cytochrome c oxidase assembly protein COX20, mitochondrial</fullName>
    </recommendedName>
</protein>
<evidence type="ECO:0000313" key="11">
    <source>
        <dbReference type="EMBL" id="KAJ8454256.1"/>
    </source>
</evidence>
<evidence type="ECO:0000256" key="5">
    <source>
        <dbReference type="ARBA" id="ARBA00022792"/>
    </source>
</evidence>
<dbReference type="EMBL" id="JAPEVG010001011">
    <property type="protein sequence ID" value="KAJ8454256.1"/>
    <property type="molecule type" value="Genomic_DNA"/>
</dbReference>
<dbReference type="Proteomes" id="UP001215151">
    <property type="component" value="Unassembled WGS sequence"/>
</dbReference>
<evidence type="ECO:0000313" key="12">
    <source>
        <dbReference type="Proteomes" id="UP001215151"/>
    </source>
</evidence>
<comment type="caution">
    <text evidence="11">The sequence shown here is derived from an EMBL/GenBank/DDBJ whole genome shotgun (WGS) entry which is preliminary data.</text>
</comment>
<evidence type="ECO:0000256" key="1">
    <source>
        <dbReference type="ARBA" id="ARBA00004273"/>
    </source>
</evidence>
<feature type="transmembrane region" description="Helical" evidence="10">
    <location>
        <begin position="91"/>
        <end position="110"/>
    </location>
</feature>
<dbReference type="PANTHER" id="PTHR31586:SF1">
    <property type="entry name" value="CYTOCHROME C OXIDASE ASSEMBLY PROTEIN COX20, MITOCHONDRIAL"/>
    <property type="match status" value="1"/>
</dbReference>
<feature type="region of interest" description="Disordered" evidence="9">
    <location>
        <begin position="1"/>
        <end position="26"/>
    </location>
</feature>
<dbReference type="AlphaFoldDB" id="A0AAD7TEK9"/>
<dbReference type="Pfam" id="PF12597">
    <property type="entry name" value="Cox20"/>
    <property type="match status" value="1"/>
</dbReference>
<keyword evidence="7" id="KW-0496">Mitochondrion</keyword>
<dbReference type="PANTHER" id="PTHR31586">
    <property type="entry name" value="CYTOCHROME C OXIDASE PROTEIN 20"/>
    <property type="match status" value="1"/>
</dbReference>
<keyword evidence="6 10" id="KW-1133">Transmembrane helix</keyword>
<evidence type="ECO:0000256" key="9">
    <source>
        <dbReference type="SAM" id="MobiDB-lite"/>
    </source>
</evidence>
<evidence type="ECO:0000256" key="4">
    <source>
        <dbReference type="ARBA" id="ARBA00022692"/>
    </source>
</evidence>
<gene>
    <name evidence="11" type="ORF">ONZ51_g13133</name>
</gene>
<comment type="similarity">
    <text evidence="2">Belongs to the COX20 family.</text>
</comment>
<proteinExistence type="inferred from homology"/>
<evidence type="ECO:0000256" key="6">
    <source>
        <dbReference type="ARBA" id="ARBA00022989"/>
    </source>
</evidence>
<keyword evidence="12" id="KW-1185">Reference proteome</keyword>
<keyword evidence="5" id="KW-0999">Mitochondrion inner membrane</keyword>
<sequence>MSSDAPDTTTSASSSTPPNDATKAPKRIVYHVETTGSYWGDVKEAFKRISVRDDLSHINEIPCARNSLLSGIASGVGIGVIRGMSASVFVASNWAVGTFMLISMGTWTICQRNREEERRRVQQVVEAIPKRFAKTDETAPSSESKSA</sequence>
<feature type="compositionally biased region" description="Low complexity" evidence="9">
    <location>
        <begin position="1"/>
        <end position="22"/>
    </location>
</feature>
<keyword evidence="8 10" id="KW-0472">Membrane</keyword>
<dbReference type="GO" id="GO:0033617">
    <property type="term" value="P:mitochondrial respiratory chain complex IV assembly"/>
    <property type="evidence" value="ECO:0007669"/>
    <property type="project" value="InterPro"/>
</dbReference>
<reference evidence="11" key="1">
    <citation type="submission" date="2022-11" db="EMBL/GenBank/DDBJ databases">
        <title>Genome Sequence of Cubamyces cubensis.</title>
        <authorList>
            <person name="Buettner E."/>
        </authorList>
    </citation>
    <scope>NUCLEOTIDE SEQUENCE</scope>
    <source>
        <strain evidence="11">MPL-01</strain>
    </source>
</reference>
<evidence type="ECO:0000256" key="10">
    <source>
        <dbReference type="SAM" id="Phobius"/>
    </source>
</evidence>
<dbReference type="GO" id="GO:0005743">
    <property type="term" value="C:mitochondrial inner membrane"/>
    <property type="evidence" value="ECO:0007669"/>
    <property type="project" value="UniProtKB-SubCell"/>
</dbReference>
<evidence type="ECO:0000256" key="8">
    <source>
        <dbReference type="ARBA" id="ARBA00023136"/>
    </source>
</evidence>
<evidence type="ECO:0000256" key="7">
    <source>
        <dbReference type="ARBA" id="ARBA00023128"/>
    </source>
</evidence>
<evidence type="ECO:0000256" key="3">
    <source>
        <dbReference type="ARBA" id="ARBA00017689"/>
    </source>
</evidence>
<name>A0AAD7TEK9_9APHY</name>
<dbReference type="InterPro" id="IPR022533">
    <property type="entry name" value="Cox20"/>
</dbReference>
<organism evidence="11 12">
    <name type="scientific">Trametes cubensis</name>
    <dbReference type="NCBI Taxonomy" id="1111947"/>
    <lineage>
        <taxon>Eukaryota</taxon>
        <taxon>Fungi</taxon>
        <taxon>Dikarya</taxon>
        <taxon>Basidiomycota</taxon>
        <taxon>Agaricomycotina</taxon>
        <taxon>Agaricomycetes</taxon>
        <taxon>Polyporales</taxon>
        <taxon>Polyporaceae</taxon>
        <taxon>Trametes</taxon>
    </lineage>
</organism>
<evidence type="ECO:0000256" key="2">
    <source>
        <dbReference type="ARBA" id="ARBA00009575"/>
    </source>
</evidence>
<keyword evidence="4 10" id="KW-0812">Transmembrane</keyword>